<dbReference type="InterPro" id="IPR040624">
    <property type="entry name" value="HalOD1"/>
</dbReference>
<organism evidence="2 3">
    <name type="scientific">Natronoarchaeum mannanilyticum</name>
    <dbReference type="NCBI Taxonomy" id="926360"/>
    <lineage>
        <taxon>Archaea</taxon>
        <taxon>Methanobacteriati</taxon>
        <taxon>Methanobacteriota</taxon>
        <taxon>Stenosarchaea group</taxon>
        <taxon>Halobacteria</taxon>
        <taxon>Halobacteriales</taxon>
        <taxon>Natronoarchaeaceae</taxon>
    </lineage>
</organism>
<evidence type="ECO:0000313" key="3">
    <source>
        <dbReference type="Proteomes" id="UP001500420"/>
    </source>
</evidence>
<sequence length="83" mass="9236">MDRSGRFDVDRCDDELALRVLEGVADADDRRVAELPPLYPTLDPDALGALFRRSDADLRVAFEYEGKAVTVYEGGRVTVDEGF</sequence>
<evidence type="ECO:0000259" key="1">
    <source>
        <dbReference type="Pfam" id="PF18545"/>
    </source>
</evidence>
<keyword evidence="3" id="KW-1185">Reference proteome</keyword>
<gene>
    <name evidence="2" type="ORF">GCM10009020_20720</name>
</gene>
<name>A0AAV3T9M3_9EURY</name>
<protein>
    <recommendedName>
        <fullName evidence="1">Halobacterial output domain-containing protein</fullName>
    </recommendedName>
</protein>
<proteinExistence type="predicted"/>
<accession>A0AAV3T9M3</accession>
<evidence type="ECO:0000313" key="2">
    <source>
        <dbReference type="EMBL" id="GAA0673524.1"/>
    </source>
</evidence>
<dbReference type="Pfam" id="PF18545">
    <property type="entry name" value="HalOD1"/>
    <property type="match status" value="1"/>
</dbReference>
<feature type="domain" description="Halobacterial output" evidence="1">
    <location>
        <begin position="13"/>
        <end position="81"/>
    </location>
</feature>
<comment type="caution">
    <text evidence="2">The sequence shown here is derived from an EMBL/GenBank/DDBJ whole genome shotgun (WGS) entry which is preliminary data.</text>
</comment>
<dbReference type="RefSeq" id="WP_343773930.1">
    <property type="nucleotide sequence ID" value="NZ_BAAADV010000003.1"/>
</dbReference>
<dbReference type="EMBL" id="BAAADV010000003">
    <property type="protein sequence ID" value="GAA0673524.1"/>
    <property type="molecule type" value="Genomic_DNA"/>
</dbReference>
<reference evidence="2 3" key="1">
    <citation type="journal article" date="2019" name="Int. J. Syst. Evol. Microbiol.">
        <title>The Global Catalogue of Microorganisms (GCM) 10K type strain sequencing project: providing services to taxonomists for standard genome sequencing and annotation.</title>
        <authorList>
            <consortium name="The Broad Institute Genomics Platform"/>
            <consortium name="The Broad Institute Genome Sequencing Center for Infectious Disease"/>
            <person name="Wu L."/>
            <person name="Ma J."/>
        </authorList>
    </citation>
    <scope>NUCLEOTIDE SEQUENCE [LARGE SCALE GENOMIC DNA]</scope>
    <source>
        <strain evidence="2 3">JCM 16328</strain>
    </source>
</reference>
<dbReference type="Proteomes" id="UP001500420">
    <property type="component" value="Unassembled WGS sequence"/>
</dbReference>
<dbReference type="AlphaFoldDB" id="A0AAV3T9M3"/>